<keyword evidence="2" id="KW-1185">Reference proteome</keyword>
<accession>A0A0W8I1B9</accession>
<dbReference type="OrthoDB" id="115252at2"/>
<proteinExistence type="predicted"/>
<evidence type="ECO:0000313" key="1">
    <source>
        <dbReference type="EMBL" id="KUG51489.1"/>
    </source>
</evidence>
<dbReference type="STRING" id="767452.AVL62_09095"/>
<organism evidence="1 2">
    <name type="scientific">Serinicoccus chungangensis</name>
    <dbReference type="NCBI Taxonomy" id="767452"/>
    <lineage>
        <taxon>Bacteria</taxon>
        <taxon>Bacillati</taxon>
        <taxon>Actinomycetota</taxon>
        <taxon>Actinomycetes</taxon>
        <taxon>Micrococcales</taxon>
        <taxon>Ornithinimicrobiaceae</taxon>
        <taxon>Serinicoccus</taxon>
    </lineage>
</organism>
<name>A0A0W8I1B9_9MICO</name>
<protein>
    <recommendedName>
        <fullName evidence="3">Aminoglycoside phosphotransferase domain-containing protein</fullName>
    </recommendedName>
</protein>
<reference evidence="1 2" key="1">
    <citation type="submission" date="2015-12" db="EMBL/GenBank/DDBJ databases">
        <title>Serinicoccus chungangenesis strain CD08_5 genome sequencing and assembly.</title>
        <authorList>
            <person name="Chander A.M."/>
            <person name="Kaur G."/>
            <person name="Nair G.R."/>
            <person name="Dhawan D.K."/>
            <person name="Kochhar R.K."/>
            <person name="Mayilraj S."/>
            <person name="Bhadada S.K."/>
        </authorList>
    </citation>
    <scope>NUCLEOTIDE SEQUENCE [LARGE SCALE GENOMIC DNA]</scope>
    <source>
        <strain evidence="1 2">CD08_5</strain>
    </source>
</reference>
<dbReference type="Proteomes" id="UP000054837">
    <property type="component" value="Unassembled WGS sequence"/>
</dbReference>
<evidence type="ECO:0008006" key="3">
    <source>
        <dbReference type="Google" id="ProtNLM"/>
    </source>
</evidence>
<dbReference type="RefSeq" id="WP_058892385.1">
    <property type="nucleotide sequence ID" value="NZ_LQBL01000032.1"/>
</dbReference>
<comment type="caution">
    <text evidence="1">The sequence shown here is derived from an EMBL/GenBank/DDBJ whole genome shotgun (WGS) entry which is preliminary data.</text>
</comment>
<dbReference type="InterPro" id="IPR011009">
    <property type="entry name" value="Kinase-like_dom_sf"/>
</dbReference>
<dbReference type="EMBL" id="LQBL01000032">
    <property type="protein sequence ID" value="KUG51489.1"/>
    <property type="molecule type" value="Genomic_DNA"/>
</dbReference>
<dbReference type="AlphaFoldDB" id="A0A0W8I1B9"/>
<gene>
    <name evidence="1" type="ORF">AVL62_09095</name>
</gene>
<sequence>MSLGPVVLPAGVQLGRVDPLGGSARSQVHRCEVLAGPDGWGASVVVKRFLPQPEGRGAAMGWRREVAGLRHLRGSPRLLALDQSSRTVVMEDLGHHPTLADALLGADADVAWRHTVAWAGALGGAVAGGVTREAARRDLGSALAAEDRRWQVDYPRRGLGHLTEAGGIRAGRAAAAQARDLVDELQHDTARHVLGPGDACPDNALLTPGGVRLLDLEGTGVRHLAYEAAYAAEPFSTCWCVFTPPVGLTEATLAAFTAAAAGAVPGLDEDADWPRQVRGAVALWVLAGTLWLLDGAMADRTMAPEGRTGPAFRALLVSRWSWVVRECADELPDVAAACEEALAWARRSWRRSDLVLPPYPAFGGG</sequence>
<dbReference type="SUPFAM" id="SSF56112">
    <property type="entry name" value="Protein kinase-like (PK-like)"/>
    <property type="match status" value="1"/>
</dbReference>
<evidence type="ECO:0000313" key="2">
    <source>
        <dbReference type="Proteomes" id="UP000054837"/>
    </source>
</evidence>